<dbReference type="InterPro" id="IPR003613">
    <property type="entry name" value="Ubox_domain"/>
</dbReference>
<dbReference type="eggNOG" id="KOG2042">
    <property type="taxonomic scope" value="Eukaryota"/>
</dbReference>
<evidence type="ECO:0000256" key="8">
    <source>
        <dbReference type="ARBA" id="ARBA00022679"/>
    </source>
</evidence>
<name>C1N8L7_MICPC</name>
<dbReference type="InterPro" id="IPR045132">
    <property type="entry name" value="UBE4"/>
</dbReference>
<protein>
    <recommendedName>
        <fullName evidence="6">RING-type E3 ubiquitin transferase</fullName>
        <ecNumber evidence="6">2.3.2.27</ecNumber>
    </recommendedName>
</protein>
<evidence type="ECO:0000256" key="1">
    <source>
        <dbReference type="ARBA" id="ARBA00000900"/>
    </source>
</evidence>
<feature type="domain" description="U-box" evidence="11">
    <location>
        <begin position="821"/>
        <end position="894"/>
    </location>
</feature>
<dbReference type="AlphaFoldDB" id="C1N8L7"/>
<dbReference type="GO" id="GO:0005737">
    <property type="term" value="C:cytoplasm"/>
    <property type="evidence" value="ECO:0007669"/>
    <property type="project" value="UniProtKB-SubCell"/>
</dbReference>
<dbReference type="OrthoDB" id="20295at2759"/>
<dbReference type="InterPro" id="IPR013083">
    <property type="entry name" value="Znf_RING/FYVE/PHD"/>
</dbReference>
<dbReference type="CDD" id="cd16658">
    <property type="entry name" value="RING-Ubox_UBE4B"/>
    <property type="match status" value="1"/>
</dbReference>
<evidence type="ECO:0000256" key="3">
    <source>
        <dbReference type="ARBA" id="ARBA00004496"/>
    </source>
</evidence>
<dbReference type="KEGG" id="mpp:MICPUCDRAFT_30275"/>
<dbReference type="GO" id="GO:0034450">
    <property type="term" value="F:ubiquitin-ubiquitin ligase activity"/>
    <property type="evidence" value="ECO:0007669"/>
    <property type="project" value="InterPro"/>
</dbReference>
<evidence type="ECO:0000256" key="5">
    <source>
        <dbReference type="ARBA" id="ARBA00007434"/>
    </source>
</evidence>
<reference evidence="12 13" key="1">
    <citation type="journal article" date="2009" name="Science">
        <title>Green evolution and dynamic adaptations revealed by genomes of the marine picoeukaryotes Micromonas.</title>
        <authorList>
            <person name="Worden A.Z."/>
            <person name="Lee J.H."/>
            <person name="Mock T."/>
            <person name="Rouze P."/>
            <person name="Simmons M.P."/>
            <person name="Aerts A.L."/>
            <person name="Allen A.E."/>
            <person name="Cuvelier M.L."/>
            <person name="Derelle E."/>
            <person name="Everett M.V."/>
            <person name="Foulon E."/>
            <person name="Grimwood J."/>
            <person name="Gundlach H."/>
            <person name="Henrissat B."/>
            <person name="Napoli C."/>
            <person name="McDonald S.M."/>
            <person name="Parker M.S."/>
            <person name="Rombauts S."/>
            <person name="Salamov A."/>
            <person name="Von Dassow P."/>
            <person name="Badger J.H."/>
            <person name="Coutinho P.M."/>
            <person name="Demir E."/>
            <person name="Dubchak I."/>
            <person name="Gentemann C."/>
            <person name="Eikrem W."/>
            <person name="Gready J.E."/>
            <person name="John U."/>
            <person name="Lanier W."/>
            <person name="Lindquist E.A."/>
            <person name="Lucas S."/>
            <person name="Mayer K.F."/>
            <person name="Moreau H."/>
            <person name="Not F."/>
            <person name="Otillar R."/>
            <person name="Panaud O."/>
            <person name="Pangilinan J."/>
            <person name="Paulsen I."/>
            <person name="Piegu B."/>
            <person name="Poliakov A."/>
            <person name="Robbens S."/>
            <person name="Schmutz J."/>
            <person name="Toulza E."/>
            <person name="Wyss T."/>
            <person name="Zelensky A."/>
            <person name="Zhou K."/>
            <person name="Armbrust E.V."/>
            <person name="Bhattacharya D."/>
            <person name="Goodenough U.W."/>
            <person name="Van de Peer Y."/>
            <person name="Grigoriev I.V."/>
        </authorList>
    </citation>
    <scope>NUCLEOTIDE SEQUENCE [LARGE SCALE GENOMIC DNA]</scope>
    <source>
        <strain evidence="12 13">CCMP1545</strain>
    </source>
</reference>
<dbReference type="SUPFAM" id="SSF57850">
    <property type="entry name" value="RING/U-box"/>
    <property type="match status" value="1"/>
</dbReference>
<dbReference type="GO" id="GO:0036503">
    <property type="term" value="P:ERAD pathway"/>
    <property type="evidence" value="ECO:0007669"/>
    <property type="project" value="InterPro"/>
</dbReference>
<dbReference type="EC" id="2.3.2.27" evidence="6"/>
<dbReference type="Proteomes" id="UP000001876">
    <property type="component" value="Unassembled WGS sequence"/>
</dbReference>
<comment type="similarity">
    <text evidence="5">Belongs to the ubiquitin conjugation factor E4 family.</text>
</comment>
<evidence type="ECO:0000256" key="4">
    <source>
        <dbReference type="ARBA" id="ARBA00004906"/>
    </source>
</evidence>
<evidence type="ECO:0000256" key="2">
    <source>
        <dbReference type="ARBA" id="ARBA00004123"/>
    </source>
</evidence>
<dbReference type="RefSeq" id="XP_003064107.1">
    <property type="nucleotide sequence ID" value="XM_003064061.1"/>
</dbReference>
<dbReference type="GO" id="GO:0006511">
    <property type="term" value="P:ubiquitin-dependent protein catabolic process"/>
    <property type="evidence" value="ECO:0007669"/>
    <property type="project" value="InterPro"/>
</dbReference>
<dbReference type="SMART" id="SM00504">
    <property type="entry name" value="Ubox"/>
    <property type="match status" value="1"/>
</dbReference>
<dbReference type="UniPathway" id="UPA00143"/>
<dbReference type="InterPro" id="IPR019474">
    <property type="entry name" value="Ub_conjug_fac_E4_core"/>
</dbReference>
<accession>C1N8L7</accession>
<keyword evidence="10" id="KW-0539">Nucleus</keyword>
<evidence type="ECO:0000313" key="12">
    <source>
        <dbReference type="EMBL" id="EEH51729.1"/>
    </source>
</evidence>
<evidence type="ECO:0000256" key="6">
    <source>
        <dbReference type="ARBA" id="ARBA00012483"/>
    </source>
</evidence>
<dbReference type="OMA" id="WLTEIAM"/>
<keyword evidence="13" id="KW-1185">Reference proteome</keyword>
<dbReference type="GO" id="GO:0000151">
    <property type="term" value="C:ubiquitin ligase complex"/>
    <property type="evidence" value="ECO:0007669"/>
    <property type="project" value="InterPro"/>
</dbReference>
<dbReference type="GeneID" id="9689729"/>
<dbReference type="FunFam" id="3.30.40.10:FF:000055">
    <property type="entry name" value="Ubiquitin conjugation factor e4 a"/>
    <property type="match status" value="1"/>
</dbReference>
<dbReference type="EMBL" id="GG663750">
    <property type="protein sequence ID" value="EEH51729.1"/>
    <property type="molecule type" value="Genomic_DNA"/>
</dbReference>
<comment type="catalytic activity">
    <reaction evidence="1">
        <text>S-ubiquitinyl-[E2 ubiquitin-conjugating enzyme]-L-cysteine + [acceptor protein]-L-lysine = [E2 ubiquitin-conjugating enzyme]-L-cysteine + N(6)-ubiquitinyl-[acceptor protein]-L-lysine.</text>
        <dbReference type="EC" id="2.3.2.27"/>
    </reaction>
</comment>
<organism evidence="13">
    <name type="scientific">Micromonas pusilla (strain CCMP1545)</name>
    <name type="common">Picoplanktonic green alga</name>
    <dbReference type="NCBI Taxonomy" id="564608"/>
    <lineage>
        <taxon>Eukaryota</taxon>
        <taxon>Viridiplantae</taxon>
        <taxon>Chlorophyta</taxon>
        <taxon>Mamiellophyceae</taxon>
        <taxon>Mamiellales</taxon>
        <taxon>Mamiellaceae</taxon>
        <taxon>Micromonas</taxon>
    </lineage>
</organism>
<keyword evidence="8" id="KW-0808">Transferase</keyword>
<dbReference type="Pfam" id="PF10408">
    <property type="entry name" value="Ufd2P_core"/>
    <property type="match status" value="1"/>
</dbReference>
<dbReference type="STRING" id="564608.C1N8L7"/>
<dbReference type="PANTHER" id="PTHR13931:SF2">
    <property type="entry name" value="UBIQUITIN CONJUGATION FACTOR E4 B"/>
    <property type="match status" value="1"/>
</dbReference>
<evidence type="ECO:0000256" key="7">
    <source>
        <dbReference type="ARBA" id="ARBA00022490"/>
    </source>
</evidence>
<keyword evidence="7" id="KW-0963">Cytoplasm</keyword>
<dbReference type="GO" id="GO:0000209">
    <property type="term" value="P:protein polyubiquitination"/>
    <property type="evidence" value="ECO:0007669"/>
    <property type="project" value="TreeGrafter"/>
</dbReference>
<comment type="subcellular location">
    <subcellularLocation>
        <location evidence="3">Cytoplasm</location>
    </subcellularLocation>
    <subcellularLocation>
        <location evidence="2">Nucleus</location>
    </subcellularLocation>
</comment>
<dbReference type="Gene3D" id="3.30.40.10">
    <property type="entry name" value="Zinc/RING finger domain, C3HC4 (zinc finger)"/>
    <property type="match status" value="1"/>
</dbReference>
<keyword evidence="9" id="KW-0833">Ubl conjugation pathway</keyword>
<dbReference type="GO" id="GO:0005634">
    <property type="term" value="C:nucleus"/>
    <property type="evidence" value="ECO:0007669"/>
    <property type="project" value="UniProtKB-SubCell"/>
</dbReference>
<dbReference type="Pfam" id="PF04564">
    <property type="entry name" value="U-box"/>
    <property type="match status" value="1"/>
</dbReference>
<dbReference type="PANTHER" id="PTHR13931">
    <property type="entry name" value="UBIQUITINATION FACTOR E4"/>
    <property type="match status" value="1"/>
</dbReference>
<comment type="pathway">
    <text evidence="4">Protein modification; protein ubiquitination.</text>
</comment>
<evidence type="ECO:0000259" key="11">
    <source>
        <dbReference type="PROSITE" id="PS51698"/>
    </source>
</evidence>
<evidence type="ECO:0000256" key="10">
    <source>
        <dbReference type="ARBA" id="ARBA00023242"/>
    </source>
</evidence>
<sequence length="902" mass="99624">MDGMFPQPEAAAARGPSQLFDEMTGADGLPPGFLDAFARRFESEGLPEMLDPSLTQLPSLINGVSPLGEVHKPLTLLCQLAACKPVAARLAAHPKWKPTTTTTTNAFPGMAGMAASSSSSSSSSAINGRAFEDESLLGPFFGCSALPDPALLQRQPSVAEQCFSGLESRRGADVEQSIHTLRAVTKQTQEGLYQTLYAMLKHGGDVREGVVAWLAAACDANAGRSKMQIAPLLCSSHGFAHNLSMTTLRLAAPFTEPGAMKFTKIDPSYVRSRKCRLNLTEVTRVSATEEQARAGALTEAEETATESYGFICECFFLAARAMHLGYVKCVSEHTSLARELQDRQSQLGDVDAMRAQWAASLPGGAPNAFQSAQFDRHIGQLTNELARCKERYACFDSVLQDPRAIGEAMAFYRLVATWLIWTGGGGGGGGGGGLLPTPCPPRFALLPEHILEDCADFLLYLCRFCAQSGGPNRDVFNHERLDELMSLFVLLLGSPEYVKNPYLRAKFVEVLRHWLPGDPAEPRGRWNPAMANLFEGHQLALKHLIPSVLRLYVDIEFTGAANQFYDKFNIRYQIGEMCEYLWKVEPHRIAWSELAIRDPEFYMRFLNMLINDAVWLLDESMQKLPEVREYDQDSSDVDAWSRRPATERAERERANAQTTRGLKNDLILAKVHVGMMEYTSRDIAAPFLLPEMVEARSIHWSPYDRRVAAMLNYFLLFLAGPERTKLKVKDPEKYGWKPKELLGMITQVYVHLFEADKDGAFVAAVVADGRSYRDEVLTEAASLLRQLGLKPAHAVASFDRLADACRMSAAAMEEEEADLGEIPDEFLDPVMCTLMTDPVKLPGGASMDRANIMRHLLSDQSDPFTRAPCSIEDLVDDVELKGKIDAWVRERKGMAAVGRGGA</sequence>
<evidence type="ECO:0000313" key="13">
    <source>
        <dbReference type="Proteomes" id="UP000001876"/>
    </source>
</evidence>
<evidence type="ECO:0000256" key="9">
    <source>
        <dbReference type="ARBA" id="ARBA00022786"/>
    </source>
</evidence>
<proteinExistence type="inferred from homology"/>
<gene>
    <name evidence="12" type="ORF">MICPUCDRAFT_30275</name>
</gene>
<dbReference type="PROSITE" id="PS51698">
    <property type="entry name" value="U_BOX"/>
    <property type="match status" value="1"/>
</dbReference>